<gene>
    <name evidence="2" type="ORF">HCDG_07661</name>
</gene>
<sequence length="104" mass="11334">MDSGGYKSKVLLANLYSYGVIIGDRRQESEKPTSLKSSTRPPLPSRSLHKELRELGSSNNPGRLSSTIVFLMSNAVLVIGCPTRESKCVSVNTQSQLTAFETCI</sequence>
<accession>C6HN80</accession>
<dbReference type="EMBL" id="GG692432">
    <property type="protein sequence ID" value="EER37926.1"/>
    <property type="molecule type" value="Genomic_DNA"/>
</dbReference>
<evidence type="ECO:0000313" key="3">
    <source>
        <dbReference type="Proteomes" id="UP000002624"/>
    </source>
</evidence>
<dbReference type="HOGENOM" id="CLU_2249326_0_0_1"/>
<reference evidence="3" key="1">
    <citation type="submission" date="2009-05" db="EMBL/GenBank/DDBJ databases">
        <title>The genome sequence of Ajellomyces capsulatus strain H143.</title>
        <authorList>
            <person name="Champion M."/>
            <person name="Cuomo C.A."/>
            <person name="Ma L.-J."/>
            <person name="Henn M.R."/>
            <person name="Sil A."/>
            <person name="Goldman B."/>
            <person name="Young S.K."/>
            <person name="Kodira C.D."/>
            <person name="Zeng Q."/>
            <person name="Koehrsen M."/>
            <person name="Alvarado L."/>
            <person name="Berlin A.M."/>
            <person name="Borenstein D."/>
            <person name="Chen Z."/>
            <person name="Engels R."/>
            <person name="Freedman E."/>
            <person name="Gellesch M."/>
            <person name="Goldberg J."/>
            <person name="Griggs A."/>
            <person name="Gujja S."/>
            <person name="Heiman D.I."/>
            <person name="Hepburn T.A."/>
            <person name="Howarth C."/>
            <person name="Jen D."/>
            <person name="Larson L."/>
            <person name="Lewis B."/>
            <person name="Mehta T."/>
            <person name="Park D."/>
            <person name="Pearson M."/>
            <person name="Roberts A."/>
            <person name="Saif S."/>
            <person name="Shea T.D."/>
            <person name="Shenoy N."/>
            <person name="Sisk P."/>
            <person name="Stolte C."/>
            <person name="Sykes S."/>
            <person name="Walk T."/>
            <person name="White J."/>
            <person name="Yandava C."/>
            <person name="Klein B."/>
            <person name="McEwen J.G."/>
            <person name="Puccia R."/>
            <person name="Goldman G.H."/>
            <person name="Felipe M.S."/>
            <person name="Nino-Vega G."/>
            <person name="San-Blas G."/>
            <person name="Taylor J.W."/>
            <person name="Mendoza L."/>
            <person name="Galagan J.E."/>
            <person name="Nusbaum C."/>
            <person name="Birren B.W."/>
        </authorList>
    </citation>
    <scope>NUCLEOTIDE SEQUENCE [LARGE SCALE GENOMIC DNA]</scope>
    <source>
        <strain evidence="3">H143</strain>
    </source>
</reference>
<dbReference type="AlphaFoldDB" id="C6HN80"/>
<protein>
    <submittedName>
        <fullName evidence="2">Uncharacterized protein</fullName>
    </submittedName>
</protein>
<evidence type="ECO:0000313" key="2">
    <source>
        <dbReference type="EMBL" id="EER37926.1"/>
    </source>
</evidence>
<dbReference type="VEuPathDB" id="FungiDB:HCDG_07661"/>
<evidence type="ECO:0000256" key="1">
    <source>
        <dbReference type="SAM" id="MobiDB-lite"/>
    </source>
</evidence>
<name>C6HN80_AJECH</name>
<proteinExistence type="predicted"/>
<dbReference type="Proteomes" id="UP000002624">
    <property type="component" value="Unassembled WGS sequence"/>
</dbReference>
<organism evidence="2 3">
    <name type="scientific">Ajellomyces capsulatus (strain H143)</name>
    <name type="common">Darling's disease fungus</name>
    <name type="synonym">Histoplasma capsulatum</name>
    <dbReference type="NCBI Taxonomy" id="544712"/>
    <lineage>
        <taxon>Eukaryota</taxon>
        <taxon>Fungi</taxon>
        <taxon>Dikarya</taxon>
        <taxon>Ascomycota</taxon>
        <taxon>Pezizomycotina</taxon>
        <taxon>Eurotiomycetes</taxon>
        <taxon>Eurotiomycetidae</taxon>
        <taxon>Onygenales</taxon>
        <taxon>Ajellomycetaceae</taxon>
        <taxon>Histoplasma</taxon>
    </lineage>
</organism>
<feature type="region of interest" description="Disordered" evidence="1">
    <location>
        <begin position="27"/>
        <end position="63"/>
    </location>
</feature>